<dbReference type="InterPro" id="IPR050763">
    <property type="entry name" value="ABC_transporter_ATP-binding"/>
</dbReference>
<dbReference type="PROSITE" id="PS00211">
    <property type="entry name" value="ABC_TRANSPORTER_1"/>
    <property type="match status" value="1"/>
</dbReference>
<evidence type="ECO:0000313" key="8">
    <source>
        <dbReference type="Proteomes" id="UP000195981"/>
    </source>
</evidence>
<comment type="subcellular location">
    <subcellularLocation>
        <location evidence="1">Cell membrane</location>
        <topology evidence="1">Peripheral membrane protein</topology>
    </subcellularLocation>
</comment>
<dbReference type="InterPro" id="IPR017871">
    <property type="entry name" value="ABC_transporter-like_CS"/>
</dbReference>
<dbReference type="Gene3D" id="3.40.50.300">
    <property type="entry name" value="P-loop containing nucleotide triphosphate hydrolases"/>
    <property type="match status" value="1"/>
</dbReference>
<evidence type="ECO:0000256" key="3">
    <source>
        <dbReference type="ARBA" id="ARBA00022741"/>
    </source>
</evidence>
<dbReference type="SUPFAM" id="SSF52540">
    <property type="entry name" value="P-loop containing nucleoside triphosphate hydrolases"/>
    <property type="match status" value="1"/>
</dbReference>
<dbReference type="AlphaFoldDB" id="A0A1X6WUF1"/>
<protein>
    <submittedName>
        <fullName evidence="7">ABC-type multidrug transport system, ATPase component</fullName>
    </submittedName>
</protein>
<name>A0A1X6WUF1_9MICO</name>
<evidence type="ECO:0000313" key="7">
    <source>
        <dbReference type="EMBL" id="SLM88823.1"/>
    </source>
</evidence>
<evidence type="ECO:0000256" key="2">
    <source>
        <dbReference type="ARBA" id="ARBA00022448"/>
    </source>
</evidence>
<feature type="domain" description="ABC transporter" evidence="6">
    <location>
        <begin position="19"/>
        <end position="244"/>
    </location>
</feature>
<dbReference type="InterPro" id="IPR003593">
    <property type="entry name" value="AAA+_ATPase"/>
</dbReference>
<dbReference type="PROSITE" id="PS50893">
    <property type="entry name" value="ABC_TRANSPORTER_2"/>
    <property type="match status" value="1"/>
</dbReference>
<dbReference type="Proteomes" id="UP000195981">
    <property type="component" value="Unassembled WGS sequence"/>
</dbReference>
<gene>
    <name evidence="7" type="ORF">FM110_02520</name>
</gene>
<dbReference type="GO" id="GO:0046677">
    <property type="term" value="P:response to antibiotic"/>
    <property type="evidence" value="ECO:0007669"/>
    <property type="project" value="UniProtKB-KW"/>
</dbReference>
<dbReference type="InterPro" id="IPR027417">
    <property type="entry name" value="P-loop_NTPase"/>
</dbReference>
<keyword evidence="8" id="KW-1185">Reference proteome</keyword>
<evidence type="ECO:0000256" key="5">
    <source>
        <dbReference type="ARBA" id="ARBA00023251"/>
    </source>
</evidence>
<dbReference type="CDD" id="cd03230">
    <property type="entry name" value="ABC_DR_subfamily_A"/>
    <property type="match status" value="1"/>
</dbReference>
<keyword evidence="4" id="KW-0067">ATP-binding</keyword>
<dbReference type="GO" id="GO:0005886">
    <property type="term" value="C:plasma membrane"/>
    <property type="evidence" value="ECO:0007669"/>
    <property type="project" value="UniProtKB-SubCell"/>
</dbReference>
<sequence length="295" mass="30591">MTAPSPVPSSAYRAETPALEITGLVKNYGTVRAADGISLTARRGEVTALLGPNGAGKTTTISCATGLLRPDAGTVRVLGEDPWRASAAHRAHVGVMIQDGGLASGARAMDLLRYGASLHVDPLDVDELAAHLGIDAFARTLVRRLSGGQRQRLGLALALVGRPELVFLDEPTAGMDAAISRTVRHLIRSLARTGTAVVLTTHLMDDVEGVADQVVVIARGSVVASGSPEEVIASHHEADGTVHLSATAAGVDPAVAVTLGTELRAAARRRGVDLHVTTGAADLESVLLDLTQERR</sequence>
<dbReference type="Pfam" id="PF00005">
    <property type="entry name" value="ABC_tran"/>
    <property type="match status" value="1"/>
</dbReference>
<reference evidence="7 8" key="1">
    <citation type="submission" date="2017-02" db="EMBL/GenBank/DDBJ databases">
        <authorList>
            <person name="Peterson S.W."/>
        </authorList>
    </citation>
    <scope>NUCLEOTIDE SEQUENCE [LARGE SCALE GENOMIC DNA]</scope>
    <source>
        <strain evidence="7 8">CIP104813</strain>
    </source>
</reference>
<dbReference type="GO" id="GO:0005524">
    <property type="term" value="F:ATP binding"/>
    <property type="evidence" value="ECO:0007669"/>
    <property type="project" value="UniProtKB-KW"/>
</dbReference>
<dbReference type="SMART" id="SM00382">
    <property type="entry name" value="AAA"/>
    <property type="match status" value="1"/>
</dbReference>
<dbReference type="OrthoDB" id="9804819at2"/>
<organism evidence="7 8">
    <name type="scientific">Brachybacterium nesterenkovii</name>
    <dbReference type="NCBI Taxonomy" id="47847"/>
    <lineage>
        <taxon>Bacteria</taxon>
        <taxon>Bacillati</taxon>
        <taxon>Actinomycetota</taxon>
        <taxon>Actinomycetes</taxon>
        <taxon>Micrococcales</taxon>
        <taxon>Dermabacteraceae</taxon>
        <taxon>Brachybacterium</taxon>
    </lineage>
</organism>
<keyword evidence="2" id="KW-0813">Transport</keyword>
<dbReference type="EMBL" id="FWFG01000023">
    <property type="protein sequence ID" value="SLM88823.1"/>
    <property type="molecule type" value="Genomic_DNA"/>
</dbReference>
<proteinExistence type="predicted"/>
<evidence type="ECO:0000259" key="6">
    <source>
        <dbReference type="PROSITE" id="PS50893"/>
    </source>
</evidence>
<evidence type="ECO:0000256" key="4">
    <source>
        <dbReference type="ARBA" id="ARBA00022840"/>
    </source>
</evidence>
<accession>A0A1X6WUF1</accession>
<dbReference type="InterPro" id="IPR003439">
    <property type="entry name" value="ABC_transporter-like_ATP-bd"/>
</dbReference>
<dbReference type="RefSeq" id="WP_087102346.1">
    <property type="nucleotide sequence ID" value="NZ_FWFG01000023.1"/>
</dbReference>
<dbReference type="PANTHER" id="PTHR42711:SF16">
    <property type="entry name" value="ABC TRANSPORTER ATP-BINDING PROTEIN"/>
    <property type="match status" value="1"/>
</dbReference>
<evidence type="ECO:0000256" key="1">
    <source>
        <dbReference type="ARBA" id="ARBA00004202"/>
    </source>
</evidence>
<dbReference type="GO" id="GO:0016887">
    <property type="term" value="F:ATP hydrolysis activity"/>
    <property type="evidence" value="ECO:0007669"/>
    <property type="project" value="InterPro"/>
</dbReference>
<keyword evidence="3" id="KW-0547">Nucleotide-binding</keyword>
<dbReference type="PANTHER" id="PTHR42711">
    <property type="entry name" value="ABC TRANSPORTER ATP-BINDING PROTEIN"/>
    <property type="match status" value="1"/>
</dbReference>
<keyword evidence="5" id="KW-0046">Antibiotic resistance</keyword>